<dbReference type="SUPFAM" id="SSF46785">
    <property type="entry name" value="Winged helix' DNA-binding domain"/>
    <property type="match status" value="1"/>
</dbReference>
<dbReference type="EMBL" id="MPUJ01000010">
    <property type="protein sequence ID" value="ONK03868.1"/>
    <property type="molecule type" value="Genomic_DNA"/>
</dbReference>
<organism evidence="6 7">
    <name type="scientific">Pectobacterium actinidiae</name>
    <dbReference type="NCBI Taxonomy" id="1507808"/>
    <lineage>
        <taxon>Bacteria</taxon>
        <taxon>Pseudomonadati</taxon>
        <taxon>Pseudomonadota</taxon>
        <taxon>Gammaproteobacteria</taxon>
        <taxon>Enterobacterales</taxon>
        <taxon>Pectobacteriaceae</taxon>
        <taxon>Pectobacterium</taxon>
    </lineage>
</organism>
<dbReference type="PROSITE" id="PS50949">
    <property type="entry name" value="HTH_GNTR"/>
    <property type="match status" value="1"/>
</dbReference>
<keyword evidence="2" id="KW-0238">DNA-binding</keyword>
<dbReference type="Gene3D" id="1.10.10.10">
    <property type="entry name" value="Winged helix-like DNA-binding domain superfamily/Winged helix DNA-binding domain"/>
    <property type="match status" value="1"/>
</dbReference>
<dbReference type="Proteomes" id="UP000189286">
    <property type="component" value="Unassembled WGS sequence"/>
</dbReference>
<evidence type="ECO:0000256" key="2">
    <source>
        <dbReference type="ARBA" id="ARBA00023125"/>
    </source>
</evidence>
<dbReference type="GO" id="GO:0003677">
    <property type="term" value="F:DNA binding"/>
    <property type="evidence" value="ECO:0007669"/>
    <property type="project" value="UniProtKB-KW"/>
</dbReference>
<dbReference type="Gene3D" id="1.20.120.530">
    <property type="entry name" value="GntR ligand-binding domain-like"/>
    <property type="match status" value="1"/>
</dbReference>
<reference evidence="6" key="2">
    <citation type="submission" date="2016-11" db="EMBL/GenBank/DDBJ databases">
        <authorList>
            <person name="Jaros S."/>
            <person name="Januszkiewicz K."/>
            <person name="Wedrychowicz H."/>
        </authorList>
    </citation>
    <scope>NUCLEOTIDE SEQUENCE [LARGE SCALE GENOMIC DNA]</scope>
    <source>
        <strain evidence="6">ICMP 9972</strain>
    </source>
</reference>
<dbReference type="InterPro" id="IPR008920">
    <property type="entry name" value="TF_FadR/GntR_C"/>
</dbReference>
<gene>
    <name evidence="5" type="ORF">ACIPUP_14855</name>
    <name evidence="6" type="ORF">BSK71_15465</name>
</gene>
<keyword evidence="3" id="KW-0804">Transcription</keyword>
<dbReference type="Proteomes" id="UP001617689">
    <property type="component" value="Unassembled WGS sequence"/>
</dbReference>
<dbReference type="AlphaFoldDB" id="A0A1V2R1B3"/>
<dbReference type="PANTHER" id="PTHR43537:SF6">
    <property type="entry name" value="HTH-TYPE TRANSCRIPTIONAL REPRESSOR RSPR"/>
    <property type="match status" value="1"/>
</dbReference>
<keyword evidence="1" id="KW-0805">Transcription regulation</keyword>
<dbReference type="EMBL" id="JBIXLL010000008">
    <property type="protein sequence ID" value="MFJ5430428.1"/>
    <property type="molecule type" value="Genomic_DNA"/>
</dbReference>
<evidence type="ECO:0000313" key="6">
    <source>
        <dbReference type="EMBL" id="ONK03868.1"/>
    </source>
</evidence>
<evidence type="ECO:0000256" key="3">
    <source>
        <dbReference type="ARBA" id="ARBA00023163"/>
    </source>
</evidence>
<proteinExistence type="predicted"/>
<dbReference type="OrthoDB" id="9788098at2"/>
<comment type="caution">
    <text evidence="6">The sequence shown here is derived from an EMBL/GenBank/DDBJ whole genome shotgun (WGS) entry which is preliminary data.</text>
</comment>
<dbReference type="PANTHER" id="PTHR43537">
    <property type="entry name" value="TRANSCRIPTIONAL REGULATOR, GNTR FAMILY"/>
    <property type="match status" value="1"/>
</dbReference>
<dbReference type="Pfam" id="PF07729">
    <property type="entry name" value="FCD"/>
    <property type="match status" value="1"/>
</dbReference>
<reference evidence="7" key="1">
    <citation type="submission" date="2016-11" db="EMBL/GenBank/DDBJ databases">
        <authorList>
            <person name="Panda P."/>
            <person name="Visnovsky S."/>
            <person name="Pitman A."/>
        </authorList>
    </citation>
    <scope>NUCLEOTIDE SEQUENCE [LARGE SCALE GENOMIC DNA]</scope>
    <source>
        <strain evidence="7">ICMP 9972</strain>
    </source>
</reference>
<dbReference type="CDD" id="cd07377">
    <property type="entry name" value="WHTH_GntR"/>
    <property type="match status" value="1"/>
</dbReference>
<dbReference type="SMART" id="SM00345">
    <property type="entry name" value="HTH_GNTR"/>
    <property type="match status" value="1"/>
</dbReference>
<dbReference type="InterPro" id="IPR000524">
    <property type="entry name" value="Tscrpt_reg_HTH_GntR"/>
</dbReference>
<feature type="domain" description="HTH gntR-type" evidence="4">
    <location>
        <begin position="11"/>
        <end position="78"/>
    </location>
</feature>
<accession>A0A1V2R1B3</accession>
<dbReference type="InterPro" id="IPR011711">
    <property type="entry name" value="GntR_C"/>
</dbReference>
<sequence length="228" mass="26281">MDTSFQINNNEPVNQQIYRVLRKDIVECNIPPGKLLSEKEISVRFDVSRQPVREAFIKLAEAGLVQILPQRGTFVMKISEQRVADARFIRQALECAIVRRAAEMVTEEQLLTLEHNLRRQELAAQNEQVREFLSLDDSFHQLLTQIANCPLAWETIESIKATMDRVRFLSLSQVSPPLSLIQQHYVIFSALKARDPDAAEKAIREHLQEMIYSITPIAQQNSDWFEHA</sequence>
<name>A0A1V2R1B3_9GAMM</name>
<dbReference type="SMART" id="SM00895">
    <property type="entry name" value="FCD"/>
    <property type="match status" value="1"/>
</dbReference>
<evidence type="ECO:0000313" key="8">
    <source>
        <dbReference type="Proteomes" id="UP001617689"/>
    </source>
</evidence>
<dbReference type="Pfam" id="PF00392">
    <property type="entry name" value="GntR"/>
    <property type="match status" value="1"/>
</dbReference>
<dbReference type="InterPro" id="IPR036388">
    <property type="entry name" value="WH-like_DNA-bd_sf"/>
</dbReference>
<reference evidence="5 8" key="3">
    <citation type="submission" date="2024-10" db="EMBL/GenBank/DDBJ databases">
        <authorList>
            <person name="Lu C.-H."/>
        </authorList>
    </citation>
    <scope>NUCLEOTIDE SEQUENCE [LARGE SCALE GENOMIC DNA]</scope>
    <source>
        <strain evidence="5 8">22ZTDG03-2</strain>
    </source>
</reference>
<dbReference type="PRINTS" id="PR00035">
    <property type="entry name" value="HTHGNTR"/>
</dbReference>
<dbReference type="SUPFAM" id="SSF48008">
    <property type="entry name" value="GntR ligand-binding domain-like"/>
    <property type="match status" value="1"/>
</dbReference>
<dbReference type="GO" id="GO:0003700">
    <property type="term" value="F:DNA-binding transcription factor activity"/>
    <property type="evidence" value="ECO:0007669"/>
    <property type="project" value="InterPro"/>
</dbReference>
<evidence type="ECO:0000313" key="5">
    <source>
        <dbReference type="EMBL" id="MFJ5430428.1"/>
    </source>
</evidence>
<dbReference type="InterPro" id="IPR036390">
    <property type="entry name" value="WH_DNA-bd_sf"/>
</dbReference>
<evidence type="ECO:0000313" key="7">
    <source>
        <dbReference type="Proteomes" id="UP000189286"/>
    </source>
</evidence>
<dbReference type="RefSeq" id="WP_039362069.1">
    <property type="nucleotide sequence ID" value="NZ_CP097896.1"/>
</dbReference>
<evidence type="ECO:0000259" key="4">
    <source>
        <dbReference type="PROSITE" id="PS50949"/>
    </source>
</evidence>
<keyword evidence="8" id="KW-1185">Reference proteome</keyword>
<protein>
    <submittedName>
        <fullName evidence="6">GntR family transcriptional regulator</fullName>
    </submittedName>
</protein>
<evidence type="ECO:0000256" key="1">
    <source>
        <dbReference type="ARBA" id="ARBA00023015"/>
    </source>
</evidence>